<evidence type="ECO:0000256" key="4">
    <source>
        <dbReference type="ARBA" id="ARBA00022679"/>
    </source>
</evidence>
<reference evidence="15 16" key="1">
    <citation type="submission" date="2018-06" db="EMBL/GenBank/DDBJ databases">
        <title>Complete Genome Sequence of Desulfobacter hydrogenophilus (DSM3380).</title>
        <authorList>
            <person name="Marietou A."/>
            <person name="Schreiber L."/>
            <person name="Marshall I."/>
            <person name="Jorgensen B."/>
        </authorList>
    </citation>
    <scope>NUCLEOTIDE SEQUENCE [LARGE SCALE GENOMIC DNA]</scope>
    <source>
        <strain evidence="15 16">DSM 3380</strain>
    </source>
</reference>
<dbReference type="Pfam" id="PF02518">
    <property type="entry name" value="HATPase_c"/>
    <property type="match status" value="1"/>
</dbReference>
<dbReference type="Gene3D" id="3.30.565.10">
    <property type="entry name" value="Histidine kinase-like ATPase, C-terminal domain"/>
    <property type="match status" value="1"/>
</dbReference>
<dbReference type="EC" id="2.7.13.3" evidence="2"/>
<dbReference type="InterPro" id="IPR015168">
    <property type="entry name" value="SsuA/THI5"/>
</dbReference>
<dbReference type="SMART" id="SM00387">
    <property type="entry name" value="HATPase_c"/>
    <property type="match status" value="1"/>
</dbReference>
<dbReference type="SUPFAM" id="SSF55874">
    <property type="entry name" value="ATPase domain of HSP90 chaperone/DNA topoisomerase II/histidine kinase"/>
    <property type="match status" value="1"/>
</dbReference>
<dbReference type="Gene3D" id="3.40.190.10">
    <property type="entry name" value="Periplasmic binding protein-like II"/>
    <property type="match status" value="2"/>
</dbReference>
<comment type="catalytic activity">
    <reaction evidence="1">
        <text>ATP + protein L-histidine = ADP + protein N-phospho-L-histidine.</text>
        <dbReference type="EC" id="2.7.13.3"/>
    </reaction>
</comment>
<evidence type="ECO:0000256" key="8">
    <source>
        <dbReference type="ARBA" id="ARBA00023012"/>
    </source>
</evidence>
<dbReference type="PRINTS" id="PR00344">
    <property type="entry name" value="BCTRLSENSOR"/>
</dbReference>
<keyword evidence="8" id="KW-0902">Two-component regulatory system</keyword>
<keyword evidence="10" id="KW-0812">Transmembrane</keyword>
<dbReference type="Gene3D" id="3.30.450.20">
    <property type="entry name" value="PAS domain"/>
    <property type="match status" value="1"/>
</dbReference>
<dbReference type="InterPro" id="IPR035965">
    <property type="entry name" value="PAS-like_dom_sf"/>
</dbReference>
<keyword evidence="7" id="KW-0067">ATP-binding</keyword>
<dbReference type="SMART" id="SM00388">
    <property type="entry name" value="HisKA"/>
    <property type="match status" value="1"/>
</dbReference>
<keyword evidence="17" id="KW-1185">Reference proteome</keyword>
<keyword evidence="10" id="KW-1133">Transmembrane helix</keyword>
<dbReference type="PANTHER" id="PTHR43065:SF46">
    <property type="entry name" value="C4-DICARBOXYLATE TRANSPORT SENSOR PROTEIN DCTB"/>
    <property type="match status" value="1"/>
</dbReference>
<feature type="coiled-coil region" evidence="9">
    <location>
        <begin position="418"/>
        <end position="448"/>
    </location>
</feature>
<dbReference type="Pfam" id="PF00989">
    <property type="entry name" value="PAS"/>
    <property type="match status" value="1"/>
</dbReference>
<dbReference type="InterPro" id="IPR000700">
    <property type="entry name" value="PAS-assoc_C"/>
</dbReference>
<dbReference type="GO" id="GO:0000155">
    <property type="term" value="F:phosphorelay sensor kinase activity"/>
    <property type="evidence" value="ECO:0007669"/>
    <property type="project" value="InterPro"/>
</dbReference>
<dbReference type="Proteomes" id="UP000293902">
    <property type="component" value="Chromosome"/>
</dbReference>
<dbReference type="SUPFAM" id="SSF47384">
    <property type="entry name" value="Homodimeric domain of signal transducing histidine kinase"/>
    <property type="match status" value="1"/>
</dbReference>
<gene>
    <name evidence="15" type="ORF">DO021_19285</name>
    <name evidence="14" type="ORF">EYB58_10150</name>
</gene>
<evidence type="ECO:0000259" key="11">
    <source>
        <dbReference type="PROSITE" id="PS50109"/>
    </source>
</evidence>
<dbReference type="SUPFAM" id="SSF55785">
    <property type="entry name" value="PYP-like sensor domain (PAS domain)"/>
    <property type="match status" value="1"/>
</dbReference>
<dbReference type="EMBL" id="QLNI01000050">
    <property type="protein sequence ID" value="RAM00377.1"/>
    <property type="molecule type" value="Genomic_DNA"/>
</dbReference>
<dbReference type="InterPro" id="IPR004358">
    <property type="entry name" value="Sig_transdc_His_kin-like_C"/>
</dbReference>
<dbReference type="Proteomes" id="UP000248798">
    <property type="component" value="Unassembled WGS sequence"/>
</dbReference>
<evidence type="ECO:0000256" key="1">
    <source>
        <dbReference type="ARBA" id="ARBA00000085"/>
    </source>
</evidence>
<dbReference type="SMART" id="SM00091">
    <property type="entry name" value="PAS"/>
    <property type="match status" value="1"/>
</dbReference>
<evidence type="ECO:0000313" key="15">
    <source>
        <dbReference type="EMBL" id="RAM00377.1"/>
    </source>
</evidence>
<dbReference type="InterPro" id="IPR005467">
    <property type="entry name" value="His_kinase_dom"/>
</dbReference>
<dbReference type="CDD" id="cd00130">
    <property type="entry name" value="PAS"/>
    <property type="match status" value="1"/>
</dbReference>
<keyword evidence="9" id="KW-0175">Coiled coil</keyword>
<keyword evidence="6" id="KW-0418">Kinase</keyword>
<dbReference type="InterPro" id="IPR013767">
    <property type="entry name" value="PAS_fold"/>
</dbReference>
<dbReference type="InterPro" id="IPR003594">
    <property type="entry name" value="HATPase_dom"/>
</dbReference>
<keyword evidence="5" id="KW-0547">Nucleotide-binding</keyword>
<dbReference type="GO" id="GO:0006355">
    <property type="term" value="P:regulation of DNA-templated transcription"/>
    <property type="evidence" value="ECO:0007669"/>
    <property type="project" value="InterPro"/>
</dbReference>
<accession>A0A328FBH7</accession>
<feature type="domain" description="PAC" evidence="13">
    <location>
        <begin position="514"/>
        <end position="566"/>
    </location>
</feature>
<dbReference type="PROSITE" id="PS50109">
    <property type="entry name" value="HIS_KIN"/>
    <property type="match status" value="1"/>
</dbReference>
<evidence type="ECO:0000313" key="17">
    <source>
        <dbReference type="Proteomes" id="UP000293902"/>
    </source>
</evidence>
<dbReference type="PROSITE" id="PS50113">
    <property type="entry name" value="PAC"/>
    <property type="match status" value="1"/>
</dbReference>
<dbReference type="AlphaFoldDB" id="A0A328FBH7"/>
<evidence type="ECO:0000256" key="6">
    <source>
        <dbReference type="ARBA" id="ARBA00022777"/>
    </source>
</evidence>
<dbReference type="NCBIfam" id="TIGR00229">
    <property type="entry name" value="sensory_box"/>
    <property type="match status" value="1"/>
</dbReference>
<evidence type="ECO:0000313" key="16">
    <source>
        <dbReference type="Proteomes" id="UP000248798"/>
    </source>
</evidence>
<evidence type="ECO:0000256" key="2">
    <source>
        <dbReference type="ARBA" id="ARBA00012438"/>
    </source>
</evidence>
<dbReference type="EMBL" id="CP036313">
    <property type="protein sequence ID" value="QBH13250.1"/>
    <property type="molecule type" value="Genomic_DNA"/>
</dbReference>
<sequence>MPRVLFPRLRCVLSVDAIQKIFPLPAGRCYRPNRQKNSHGALYTLFDKKHSHILKEKPMVKPLKRMRPAQSSQRIIRYTLMALLIFTCKGANASNKISLQLAWKHQFQFAGYYAAVQKGYYHRVGLDVSIVEGGVGKFAKEEVLSGRAQYGVAGAELLLHRKDGDPFVVLAPIFQHSPSVLLVRKNSGIINIQGLIDKKVMLLPGYKDADILAAFLNEGISPDKYQRIDQSYNIEDLITKQIDAVSAYVTNEPWQMRQKGVIPLIISPMVYGVDFYSDCLFTSEKEIKHHPKRVQNFLQASLLGWEYAMDHPQEIIDLLVRRYKVNKTKAHLQYEAREMRKIMMPDLVEIGHMNPGRWQHIKQTYGKLGLIDANFSLDGFLYSPQQKPDYKQVKQIFFGALGVIALFTIGSGILFLFNRKLAAEVKERKQAQKELARQKEKAEQYLHVAMVMFVSLDVDGKVNMVNEKACAILECNKEDIIGQDWFDMFVPESVQHNVQIMFNNMINGNISGPEYFENEVITQKGEIKYIAWHNTTVKDVHGNIVGVLCSGDDLSEKRELQDQLIQSQKMESIGSLAGGIAHEFNNILTIIIINNEMNMRELPELSPARRRAKRIEVAGIRGKDVVKQLLTFSRQDSPTQQLTDMKLIVQGTMELIRSSTPANIQIQLAIAEKIYPIFGNATQINQVIINLCSNAIDAMTDKGGVLTVELLNEIVEDSVVRPQLSLKPGKYAKLIVNDNGVGMDEKTRERVFEPYYTTKPMGKGTGIGLAVVHGIIKRHKGFIDVHSQLDQGTTFTLFFPAYEGTQPVQEN</sequence>
<feature type="transmembrane region" description="Helical" evidence="10">
    <location>
        <begin position="396"/>
        <end position="417"/>
    </location>
</feature>
<dbReference type="InterPro" id="IPR036890">
    <property type="entry name" value="HATPase_C_sf"/>
</dbReference>
<evidence type="ECO:0000313" key="14">
    <source>
        <dbReference type="EMBL" id="QBH13250.1"/>
    </source>
</evidence>
<reference evidence="14 17" key="2">
    <citation type="submission" date="2019-02" db="EMBL/GenBank/DDBJ databases">
        <title>Complete genome sequence of Desulfobacter hydrogenophilus AcRS1.</title>
        <authorList>
            <person name="Marietou A."/>
            <person name="Lund M.B."/>
            <person name="Marshall I.P.G."/>
            <person name="Schreiber L."/>
            <person name="Jorgensen B."/>
        </authorList>
    </citation>
    <scope>NUCLEOTIDE SEQUENCE [LARGE SCALE GENOMIC DNA]</scope>
    <source>
        <strain evidence="14 17">AcRS1</strain>
    </source>
</reference>
<dbReference type="SUPFAM" id="SSF53850">
    <property type="entry name" value="Periplasmic binding protein-like II"/>
    <property type="match status" value="1"/>
</dbReference>
<feature type="domain" description="Histidine kinase" evidence="11">
    <location>
        <begin position="579"/>
        <end position="803"/>
    </location>
</feature>
<evidence type="ECO:0000256" key="9">
    <source>
        <dbReference type="SAM" id="Coils"/>
    </source>
</evidence>
<evidence type="ECO:0000259" key="13">
    <source>
        <dbReference type="PROSITE" id="PS50113"/>
    </source>
</evidence>
<dbReference type="PANTHER" id="PTHR43065">
    <property type="entry name" value="SENSOR HISTIDINE KINASE"/>
    <property type="match status" value="1"/>
</dbReference>
<protein>
    <recommendedName>
        <fullName evidence="2">histidine kinase</fullName>
        <ecNumber evidence="2">2.7.13.3</ecNumber>
    </recommendedName>
</protein>
<evidence type="ECO:0000256" key="3">
    <source>
        <dbReference type="ARBA" id="ARBA00022553"/>
    </source>
</evidence>
<dbReference type="GO" id="GO:0005524">
    <property type="term" value="F:ATP binding"/>
    <property type="evidence" value="ECO:0007669"/>
    <property type="project" value="UniProtKB-KW"/>
</dbReference>
<keyword evidence="4" id="KW-0808">Transferase</keyword>
<dbReference type="InterPro" id="IPR000014">
    <property type="entry name" value="PAS"/>
</dbReference>
<evidence type="ECO:0000256" key="7">
    <source>
        <dbReference type="ARBA" id="ARBA00022840"/>
    </source>
</evidence>
<evidence type="ECO:0000259" key="12">
    <source>
        <dbReference type="PROSITE" id="PS50112"/>
    </source>
</evidence>
<keyword evidence="3" id="KW-0597">Phosphoprotein</keyword>
<evidence type="ECO:0000256" key="10">
    <source>
        <dbReference type="SAM" id="Phobius"/>
    </source>
</evidence>
<name>A0A328FBH7_9BACT</name>
<dbReference type="OrthoDB" id="174578at2"/>
<dbReference type="Gene3D" id="1.10.287.130">
    <property type="match status" value="1"/>
</dbReference>
<organism evidence="15 16">
    <name type="scientific">Desulfobacter hydrogenophilus</name>
    <dbReference type="NCBI Taxonomy" id="2291"/>
    <lineage>
        <taxon>Bacteria</taxon>
        <taxon>Pseudomonadati</taxon>
        <taxon>Thermodesulfobacteriota</taxon>
        <taxon>Desulfobacteria</taxon>
        <taxon>Desulfobacterales</taxon>
        <taxon>Desulfobacteraceae</taxon>
        <taxon>Desulfobacter</taxon>
    </lineage>
</organism>
<dbReference type="Pfam" id="PF09084">
    <property type="entry name" value="NMT1"/>
    <property type="match status" value="1"/>
</dbReference>
<dbReference type="InterPro" id="IPR003661">
    <property type="entry name" value="HisK_dim/P_dom"/>
</dbReference>
<keyword evidence="10" id="KW-0472">Membrane</keyword>
<feature type="domain" description="PAS" evidence="12">
    <location>
        <begin position="438"/>
        <end position="509"/>
    </location>
</feature>
<proteinExistence type="predicted"/>
<dbReference type="PROSITE" id="PS50112">
    <property type="entry name" value="PAS"/>
    <property type="match status" value="1"/>
</dbReference>
<dbReference type="InterPro" id="IPR036097">
    <property type="entry name" value="HisK_dim/P_sf"/>
</dbReference>
<evidence type="ECO:0000256" key="5">
    <source>
        <dbReference type="ARBA" id="ARBA00022741"/>
    </source>
</evidence>